<protein>
    <submittedName>
        <fullName evidence="2">Uncharacterized protein</fullName>
    </submittedName>
</protein>
<name>F2IUY2_POLGS</name>
<dbReference type="KEGG" id="pgv:SL003B_1784"/>
<dbReference type="AlphaFoldDB" id="F2IUY2"/>
<accession>F2IUY2</accession>
<dbReference type="OrthoDB" id="7870801at2"/>
<proteinExistence type="predicted"/>
<dbReference type="EMBL" id="CP002568">
    <property type="protein sequence ID" value="ADZ70211.1"/>
    <property type="molecule type" value="Genomic_DNA"/>
</dbReference>
<keyword evidence="3" id="KW-1185">Reference proteome</keyword>
<organism evidence="2 3">
    <name type="scientific">Polymorphum gilvum (strain LMG 25793 / CGMCC 1.9160 / SL003B-26A1)</name>
    <dbReference type="NCBI Taxonomy" id="991905"/>
    <lineage>
        <taxon>Bacteria</taxon>
        <taxon>Pseudomonadati</taxon>
        <taxon>Pseudomonadota</taxon>
        <taxon>Alphaproteobacteria</taxon>
        <taxon>Rhodobacterales</taxon>
        <taxon>Paracoccaceae</taxon>
        <taxon>Polymorphum</taxon>
    </lineage>
</organism>
<dbReference type="STRING" id="991905.SL003B_1784"/>
<keyword evidence="1" id="KW-0732">Signal</keyword>
<sequence>MSAITHRTARATLVAVALVALAGAAEARPDLRQMTCAQAQAMVQRHGAVVFTTGRFTFQRFVASRRFCDRGQALTPAYARTRDTAQCPVGYLCEEPLFPRWERWND</sequence>
<reference evidence="2 3" key="1">
    <citation type="journal article" date="2011" name="J. Bacteriol.">
        <title>Complete genome sequence of Polymorphum gilvum SL003B-26A1T, a crude oil-degrading bacterium from oil-polluted saline soil.</title>
        <authorList>
            <person name="Li S.G."/>
            <person name="Tang Y.Q."/>
            <person name="Nie Y."/>
            <person name="Cai M."/>
            <person name="Wu X.L."/>
        </authorList>
    </citation>
    <scope>NUCLEOTIDE SEQUENCE [LARGE SCALE GENOMIC DNA]</scope>
    <source>
        <strain evidence="3">LMG 25793 / CGMCC 1.9160 / SL003B-26A1</strain>
    </source>
</reference>
<feature type="signal peptide" evidence="1">
    <location>
        <begin position="1"/>
        <end position="27"/>
    </location>
</feature>
<evidence type="ECO:0000313" key="3">
    <source>
        <dbReference type="Proteomes" id="UP000008130"/>
    </source>
</evidence>
<feature type="chain" id="PRO_5003283808" evidence="1">
    <location>
        <begin position="28"/>
        <end position="106"/>
    </location>
</feature>
<dbReference type="eggNOG" id="ENOG50334BK">
    <property type="taxonomic scope" value="Bacteria"/>
</dbReference>
<dbReference type="HOGENOM" id="CLU_152495_1_0_5"/>
<dbReference type="Proteomes" id="UP000008130">
    <property type="component" value="Chromosome"/>
</dbReference>
<evidence type="ECO:0000256" key="1">
    <source>
        <dbReference type="SAM" id="SignalP"/>
    </source>
</evidence>
<gene>
    <name evidence="2" type="ordered locus">SL003B_1784</name>
</gene>
<dbReference type="PATRIC" id="fig|991905.3.peg.1829"/>
<evidence type="ECO:0000313" key="2">
    <source>
        <dbReference type="EMBL" id="ADZ70211.1"/>
    </source>
</evidence>
<dbReference type="RefSeq" id="WP_013652528.1">
    <property type="nucleotide sequence ID" value="NC_015259.1"/>
</dbReference>